<dbReference type="AlphaFoldDB" id="A0A1I7KE53"/>
<name>A0A1I7KE53_9GAMM</name>
<organism evidence="1 2">
    <name type="scientific">Xenorhabdus koppenhoeferi</name>
    <dbReference type="NCBI Taxonomy" id="351659"/>
    <lineage>
        <taxon>Bacteria</taxon>
        <taxon>Pseudomonadati</taxon>
        <taxon>Pseudomonadota</taxon>
        <taxon>Gammaproteobacteria</taxon>
        <taxon>Enterobacterales</taxon>
        <taxon>Morganellaceae</taxon>
        <taxon>Xenorhabdus</taxon>
    </lineage>
</organism>
<sequence>MMYFEQLSCLQTWINELNAIIDRYFKENDVCQRLATTPGIESVIATAIVSRVGDPRLCEIPDHSATPPRLC</sequence>
<protein>
    <recommendedName>
        <fullName evidence="3">Transposase IS116/IS110/IS902 family protein</fullName>
    </recommendedName>
</protein>
<dbReference type="EMBL" id="FPBJ01000056">
    <property type="protein sequence ID" value="SFU95718.1"/>
    <property type="molecule type" value="Genomic_DNA"/>
</dbReference>
<keyword evidence="2" id="KW-1185">Reference proteome</keyword>
<dbReference type="OrthoDB" id="1523051at2"/>
<dbReference type="RefSeq" id="WP_143101251.1">
    <property type="nucleotide sequence ID" value="NZ_CAWRBG010000036.1"/>
</dbReference>
<gene>
    <name evidence="1" type="ORF">SAMN05421784_15612</name>
</gene>
<reference evidence="2" key="1">
    <citation type="submission" date="2016-10" db="EMBL/GenBank/DDBJ databases">
        <authorList>
            <person name="Varghese N."/>
            <person name="Submissions S."/>
        </authorList>
    </citation>
    <scope>NUCLEOTIDE SEQUENCE [LARGE SCALE GENOMIC DNA]</scope>
    <source>
        <strain evidence="2">DSM 18168</strain>
    </source>
</reference>
<accession>A0A1I7KE53</accession>
<dbReference type="Proteomes" id="UP000242496">
    <property type="component" value="Unassembled WGS sequence"/>
</dbReference>
<evidence type="ECO:0000313" key="1">
    <source>
        <dbReference type="EMBL" id="SFU95718.1"/>
    </source>
</evidence>
<proteinExistence type="predicted"/>
<evidence type="ECO:0008006" key="3">
    <source>
        <dbReference type="Google" id="ProtNLM"/>
    </source>
</evidence>
<evidence type="ECO:0000313" key="2">
    <source>
        <dbReference type="Proteomes" id="UP000242496"/>
    </source>
</evidence>